<dbReference type="AlphaFoldDB" id="A0AA38HW45"/>
<accession>A0AA38HW45</accession>
<evidence type="ECO:0000313" key="1">
    <source>
        <dbReference type="EMBL" id="KAJ3644626.1"/>
    </source>
</evidence>
<dbReference type="EMBL" id="JALNTZ010000007">
    <property type="protein sequence ID" value="KAJ3644626.1"/>
    <property type="molecule type" value="Genomic_DNA"/>
</dbReference>
<dbReference type="Proteomes" id="UP001168821">
    <property type="component" value="Unassembled WGS sequence"/>
</dbReference>
<comment type="caution">
    <text evidence="1">The sequence shown here is derived from an EMBL/GenBank/DDBJ whole genome shotgun (WGS) entry which is preliminary data.</text>
</comment>
<protein>
    <submittedName>
        <fullName evidence="1">Uncharacterized protein</fullName>
    </submittedName>
</protein>
<sequence length="135" mass="15326">MQILTPNNKERNSLMTTIHQTSTRSSSPIASAALFPAPNPTHYHYQSDLIPHSSPSSCYCTPHKHNQTKKSQKKSTLRTYAYAYARALHVDTHHCLCLPHAAVRRRECERARRRQEDTFIMIDGLAVAGGNSRRQ</sequence>
<name>A0AA38HW45_9CUCU</name>
<proteinExistence type="predicted"/>
<gene>
    <name evidence="1" type="ORF">Zmor_022344</name>
</gene>
<reference evidence="1" key="1">
    <citation type="journal article" date="2023" name="G3 (Bethesda)">
        <title>Whole genome assemblies of Zophobas morio and Tenebrio molitor.</title>
        <authorList>
            <person name="Kaur S."/>
            <person name="Stinson S.A."/>
            <person name="diCenzo G.C."/>
        </authorList>
    </citation>
    <scope>NUCLEOTIDE SEQUENCE</scope>
    <source>
        <strain evidence="1">QUZm001</strain>
    </source>
</reference>
<organism evidence="1 2">
    <name type="scientific">Zophobas morio</name>
    <dbReference type="NCBI Taxonomy" id="2755281"/>
    <lineage>
        <taxon>Eukaryota</taxon>
        <taxon>Metazoa</taxon>
        <taxon>Ecdysozoa</taxon>
        <taxon>Arthropoda</taxon>
        <taxon>Hexapoda</taxon>
        <taxon>Insecta</taxon>
        <taxon>Pterygota</taxon>
        <taxon>Neoptera</taxon>
        <taxon>Endopterygota</taxon>
        <taxon>Coleoptera</taxon>
        <taxon>Polyphaga</taxon>
        <taxon>Cucujiformia</taxon>
        <taxon>Tenebrionidae</taxon>
        <taxon>Zophobas</taxon>
    </lineage>
</organism>
<evidence type="ECO:0000313" key="2">
    <source>
        <dbReference type="Proteomes" id="UP001168821"/>
    </source>
</evidence>
<keyword evidence="2" id="KW-1185">Reference proteome</keyword>